<evidence type="ECO:0000256" key="1">
    <source>
        <dbReference type="ARBA" id="ARBA00004123"/>
    </source>
</evidence>
<dbReference type="InterPro" id="IPR013970">
    <property type="entry name" value="Rfa2"/>
</dbReference>
<accession>A0A0V1Q3X2</accession>
<dbReference type="CDD" id="cd04479">
    <property type="entry name" value="RPA3"/>
    <property type="match status" value="1"/>
</dbReference>
<dbReference type="GeneID" id="26838067"/>
<evidence type="ECO:0000313" key="5">
    <source>
        <dbReference type="Proteomes" id="UP000054251"/>
    </source>
</evidence>
<sequence length="106" mass="11660">MDAASIRIDSTLLEQHQGRLVRIMGKCQSYDPSSNNSILISNGPITLISNPGEELVVNKNYEIIGKVGTSDLSVRVLSAIELSDNLNLDTAQKLVSYVHKVPELFY</sequence>
<comment type="similarity">
    <text evidence="2">Belongs to the replication factor A protein 3 family.</text>
</comment>
<dbReference type="RefSeq" id="XP_015469263.1">
    <property type="nucleotide sequence ID" value="XM_015609888.1"/>
</dbReference>
<evidence type="ECO:0000256" key="3">
    <source>
        <dbReference type="ARBA" id="ARBA00023242"/>
    </source>
</evidence>
<protein>
    <recommendedName>
        <fullName evidence="6">Replication factor A protein 3</fullName>
    </recommendedName>
</protein>
<keyword evidence="5" id="KW-1185">Reference proteome</keyword>
<dbReference type="Pfam" id="PF08661">
    <property type="entry name" value="Rep_fac-A_3"/>
    <property type="match status" value="1"/>
</dbReference>
<dbReference type="AlphaFoldDB" id="A0A0V1Q3X2"/>
<proteinExistence type="inferred from homology"/>
<gene>
    <name evidence="4" type="ORF">AC631_01058</name>
</gene>
<dbReference type="EMBL" id="LMYN01000013">
    <property type="protein sequence ID" value="KSA03161.1"/>
    <property type="molecule type" value="Genomic_DNA"/>
</dbReference>
<dbReference type="GO" id="GO:0006260">
    <property type="term" value="P:DNA replication"/>
    <property type="evidence" value="ECO:0007669"/>
    <property type="project" value="InterPro"/>
</dbReference>
<dbReference type="GO" id="GO:0006281">
    <property type="term" value="P:DNA repair"/>
    <property type="evidence" value="ECO:0007669"/>
    <property type="project" value="InterPro"/>
</dbReference>
<dbReference type="InterPro" id="IPR012340">
    <property type="entry name" value="NA-bd_OB-fold"/>
</dbReference>
<organism evidence="4 5">
    <name type="scientific">Debaryomyces fabryi</name>
    <dbReference type="NCBI Taxonomy" id="58627"/>
    <lineage>
        <taxon>Eukaryota</taxon>
        <taxon>Fungi</taxon>
        <taxon>Dikarya</taxon>
        <taxon>Ascomycota</taxon>
        <taxon>Saccharomycotina</taxon>
        <taxon>Pichiomycetes</taxon>
        <taxon>Debaryomycetaceae</taxon>
        <taxon>Debaryomyces</taxon>
    </lineage>
</organism>
<dbReference type="SUPFAM" id="SSF50249">
    <property type="entry name" value="Nucleic acid-binding proteins"/>
    <property type="match status" value="1"/>
</dbReference>
<evidence type="ECO:0008006" key="6">
    <source>
        <dbReference type="Google" id="ProtNLM"/>
    </source>
</evidence>
<evidence type="ECO:0000256" key="2">
    <source>
        <dbReference type="ARBA" id="ARBA00009761"/>
    </source>
</evidence>
<dbReference type="OrthoDB" id="188186at2759"/>
<dbReference type="Gene3D" id="2.40.50.140">
    <property type="entry name" value="Nucleic acid-binding proteins"/>
    <property type="match status" value="1"/>
</dbReference>
<comment type="subcellular location">
    <subcellularLocation>
        <location evidence="1">Nucleus</location>
    </subcellularLocation>
</comment>
<dbReference type="GO" id="GO:0031981">
    <property type="term" value="C:nuclear lumen"/>
    <property type="evidence" value="ECO:0007669"/>
    <property type="project" value="UniProtKB-ARBA"/>
</dbReference>
<comment type="caution">
    <text evidence="4">The sequence shown here is derived from an EMBL/GenBank/DDBJ whole genome shotgun (WGS) entry which is preliminary data.</text>
</comment>
<reference evidence="4 5" key="1">
    <citation type="submission" date="2015-11" db="EMBL/GenBank/DDBJ databases">
        <title>The genome of Debaryomyces fabryi.</title>
        <authorList>
            <person name="Tafer H."/>
            <person name="Lopandic K."/>
        </authorList>
    </citation>
    <scope>NUCLEOTIDE SEQUENCE [LARGE SCALE GENOMIC DNA]</scope>
    <source>
        <strain evidence="4 5">CBS 789</strain>
    </source>
</reference>
<keyword evidence="3" id="KW-0539">Nucleus</keyword>
<dbReference type="Proteomes" id="UP000054251">
    <property type="component" value="Unassembled WGS sequence"/>
</dbReference>
<evidence type="ECO:0000313" key="4">
    <source>
        <dbReference type="EMBL" id="KSA03161.1"/>
    </source>
</evidence>
<name>A0A0V1Q3X2_9ASCO</name>
<dbReference type="GO" id="GO:0006310">
    <property type="term" value="P:DNA recombination"/>
    <property type="evidence" value="ECO:0007669"/>
    <property type="project" value="InterPro"/>
</dbReference>
<dbReference type="GO" id="GO:0003677">
    <property type="term" value="F:DNA binding"/>
    <property type="evidence" value="ECO:0007669"/>
    <property type="project" value="InterPro"/>
</dbReference>